<proteinExistence type="predicted"/>
<keyword evidence="2" id="KW-0964">Secreted</keyword>
<keyword evidence="6" id="KW-0119">Carbohydrate metabolism</keyword>
<dbReference type="GO" id="GO:0045493">
    <property type="term" value="P:xylan catabolic process"/>
    <property type="evidence" value="ECO:0007669"/>
    <property type="project" value="UniProtKB-KW"/>
</dbReference>
<comment type="subcellular location">
    <subcellularLocation>
        <location evidence="1">Secreted</location>
    </subcellularLocation>
</comment>
<sequence length="364" mass="40824">MNIRIKILFLSVFICILSSCAGSEATENFLKKTMLWQGIEREYLIFLPASYSPEVEIPLVVGLHGYTGTASGFEKETTKGMNLHAEYRNYIAVYPQGVNFWDKTNGMPFFVSSWNDLESNAPPREGERPICIKSRGEYPRPKECKEYSHCAWTGCYDDIGFIKKVIEKVTEEYAVDKSRRYLSGISNGGAMAHRFACLHPEMLAAAASISGSIPRDRSCAPKIPISYLQVFGDKDTVTPINGKVSSDGWFYEKPEISFNKWAESMGCREEIEASNLLTAESSNLICSSRRSCSKGRSLEVINCLVPDGGHAWPGQKPGVGFCRSKEQGSSIPNQKECLDNNGKEINWGNEVIWEFFSKHRRENV</sequence>
<evidence type="ECO:0000256" key="6">
    <source>
        <dbReference type="ARBA" id="ARBA00023277"/>
    </source>
</evidence>
<keyword evidence="3" id="KW-0858">Xylan degradation</keyword>
<protein>
    <recommendedName>
        <fullName evidence="9">Phospholipase/carboxylesterase/thioesterase domain-containing protein</fullName>
    </recommendedName>
</protein>
<evidence type="ECO:0000313" key="8">
    <source>
        <dbReference type="EMBL" id="SUZ58590.1"/>
    </source>
</evidence>
<keyword evidence="5" id="KW-0378">Hydrolase</keyword>
<gene>
    <name evidence="8" type="ORF">METZ01_LOCUS11444</name>
</gene>
<dbReference type="AlphaFoldDB" id="A0A381NVL2"/>
<evidence type="ECO:0008006" key="9">
    <source>
        <dbReference type="Google" id="ProtNLM"/>
    </source>
</evidence>
<evidence type="ECO:0000256" key="3">
    <source>
        <dbReference type="ARBA" id="ARBA00022651"/>
    </source>
</evidence>
<dbReference type="InterPro" id="IPR029058">
    <property type="entry name" value="AB_hydrolase_fold"/>
</dbReference>
<dbReference type="GO" id="GO:0005576">
    <property type="term" value="C:extracellular region"/>
    <property type="evidence" value="ECO:0007669"/>
    <property type="project" value="UniProtKB-SubCell"/>
</dbReference>
<dbReference type="Gene3D" id="3.40.50.1820">
    <property type="entry name" value="alpha/beta hydrolase"/>
    <property type="match status" value="1"/>
</dbReference>
<evidence type="ECO:0000256" key="7">
    <source>
        <dbReference type="ARBA" id="ARBA00023326"/>
    </source>
</evidence>
<dbReference type="PROSITE" id="PS51257">
    <property type="entry name" value="PROKAR_LIPOPROTEIN"/>
    <property type="match status" value="1"/>
</dbReference>
<dbReference type="SUPFAM" id="SSF53474">
    <property type="entry name" value="alpha/beta-Hydrolases"/>
    <property type="match status" value="1"/>
</dbReference>
<reference evidence="8" key="1">
    <citation type="submission" date="2018-05" db="EMBL/GenBank/DDBJ databases">
        <authorList>
            <person name="Lanie J.A."/>
            <person name="Ng W.-L."/>
            <person name="Kazmierczak K.M."/>
            <person name="Andrzejewski T.M."/>
            <person name="Davidsen T.M."/>
            <person name="Wayne K.J."/>
            <person name="Tettelin H."/>
            <person name="Glass J.I."/>
            <person name="Rusch D."/>
            <person name="Podicherti R."/>
            <person name="Tsui H.-C.T."/>
            <person name="Winkler M.E."/>
        </authorList>
    </citation>
    <scope>NUCLEOTIDE SEQUENCE</scope>
</reference>
<dbReference type="EMBL" id="UINC01000629">
    <property type="protein sequence ID" value="SUZ58590.1"/>
    <property type="molecule type" value="Genomic_DNA"/>
</dbReference>
<dbReference type="PANTHER" id="PTHR38050:SF2">
    <property type="entry name" value="FERULOYL ESTERASE C-RELATED"/>
    <property type="match status" value="1"/>
</dbReference>
<accession>A0A381NVL2</accession>
<evidence type="ECO:0000256" key="2">
    <source>
        <dbReference type="ARBA" id="ARBA00022525"/>
    </source>
</evidence>
<organism evidence="8">
    <name type="scientific">marine metagenome</name>
    <dbReference type="NCBI Taxonomy" id="408172"/>
    <lineage>
        <taxon>unclassified sequences</taxon>
        <taxon>metagenomes</taxon>
        <taxon>ecological metagenomes</taxon>
    </lineage>
</organism>
<evidence type="ECO:0000256" key="1">
    <source>
        <dbReference type="ARBA" id="ARBA00004613"/>
    </source>
</evidence>
<dbReference type="GO" id="GO:0030600">
    <property type="term" value="F:feruloyl esterase activity"/>
    <property type="evidence" value="ECO:0007669"/>
    <property type="project" value="InterPro"/>
</dbReference>
<dbReference type="InterPro" id="IPR043595">
    <property type="entry name" value="FaeB/C/D"/>
</dbReference>
<keyword evidence="4" id="KW-0732">Signal</keyword>
<evidence type="ECO:0000256" key="5">
    <source>
        <dbReference type="ARBA" id="ARBA00022801"/>
    </source>
</evidence>
<keyword evidence="7" id="KW-0624">Polysaccharide degradation</keyword>
<evidence type="ECO:0000256" key="4">
    <source>
        <dbReference type="ARBA" id="ARBA00022729"/>
    </source>
</evidence>
<name>A0A381NVL2_9ZZZZ</name>
<dbReference type="PANTHER" id="PTHR38050">
    <property type="match status" value="1"/>
</dbReference>